<feature type="binding site" description="type 1 copper site" evidence="12">
    <location>
        <position position="708"/>
    </location>
    <ligand>
        <name>Cu cation</name>
        <dbReference type="ChEBI" id="CHEBI:23378"/>
        <label>1</label>
    </ligand>
</feature>
<dbReference type="InterPro" id="IPR028096">
    <property type="entry name" value="EfeO_Cupredoxin"/>
</dbReference>
<feature type="domain" description="EfeO-type cupredoxin-like" evidence="16">
    <location>
        <begin position="489"/>
        <end position="552"/>
    </location>
</feature>
<feature type="binding site" description="type 1 copper site" evidence="12">
    <location>
        <position position="756"/>
    </location>
    <ligand>
        <name>Cu cation</name>
        <dbReference type="ChEBI" id="CHEBI:23378"/>
        <label>1</label>
    </ligand>
</feature>
<evidence type="ECO:0000256" key="11">
    <source>
        <dbReference type="ARBA" id="ARBA00049340"/>
    </source>
</evidence>
<dbReference type="AlphaFoldDB" id="A0A401V254"/>
<dbReference type="CDD" id="cd11020">
    <property type="entry name" value="CuRO_1_CuNIR"/>
    <property type="match status" value="1"/>
</dbReference>
<dbReference type="GO" id="GO:0050421">
    <property type="term" value="F:nitrite reductase (NO-forming) activity"/>
    <property type="evidence" value="ECO:0007669"/>
    <property type="project" value="UniProtKB-EC"/>
</dbReference>
<accession>A0A401V254</accession>
<dbReference type="InterPro" id="IPR008972">
    <property type="entry name" value="Cupredoxin"/>
</dbReference>
<sequence>MTRASWHLRANALVGAWLVAAVAATLVHRNVPAAPWLMVHLLLLGAVSTAILVWSQHFADTLLRRPAPGGRRGHTARLAAHTLGAVLVVAGLLASVWALVVAGGVLVAAGAVAHVVVLARQGRGALPSRFGPMVRYYVAASALLPVGVTLGVLMARGDLSDEAHGRAYVAHVALNLLGWVGLTVLGTLVVLWPTVLHARIDERAEKAAPRALPVVLAGLAVVGAGSATGWRPLVGVGCLVVVAGCAVIARSMADQARTAVPRTYAAWTVGAAVLWLVGCTLAYGVVVATAPSWAAAVDDVKVLVAPFAVGFAAQVLVGSLSYLLSVVLGGGPSTARATAAELDRGALVRLVLVNGGLLVYVAPVPAAVRVGCSFVVLGALVTFLVLAVRAALVARRAAPPSPVSRPGAGATSAATEPRPTDGPSPRAAASGSARGATRTTVGSQHHRSGAAAVGVGVLALVVAVGVAVDPPAAGIGLVSAAGADGVAPTGRTTTVQVEARDMRFSPDRIEVPAGDRLVIELVNADDDVHDLTLATGATTGRVTPGQSATLDVGVVGRSVDAWCAVAGHRYMGMTLDVVAVGGPVTADGADGAHGEGSGVDPTGTAHAEHPGHGAPDGTATGPSAADDLDLMAAPDDGFVARDAAAPPSEAAGRTHRRTLTVREVEREVAPGVTQTLWTFDGAAPGPVLRGQVGDRFEITLVNDGSIGHSIDFHAGELVPDDTMRTIAPGTSLTFSFTATRSGIWMYHCSTMPMSLHIANGMFGAVVIDPPGLPPVDHEYVVVQSELYLGPQGGVADPARIATRVPDLVVLNGYAHQYRDRPLRVTAGDRVRFWVLDAGPNLSSAFHVVGAQFDSLYREGDWVLRDGGSTGTGGAQVLSLAPAEGGFVELTIPQPGTYPFVSHAMSDAEAGASGRLVVTAP</sequence>
<dbReference type="CDD" id="cd04208">
    <property type="entry name" value="CuRO_2_CuNIR"/>
    <property type="match status" value="1"/>
</dbReference>
<dbReference type="Gene3D" id="2.60.40.420">
    <property type="entry name" value="Cupredoxins - blue copper proteins"/>
    <property type="match status" value="3"/>
</dbReference>
<dbReference type="InterPro" id="IPR001287">
    <property type="entry name" value="NO2-reductase_Cu"/>
</dbReference>
<feature type="binding site" description="type 1 copper site" evidence="12">
    <location>
        <position position="902"/>
    </location>
    <ligand>
        <name>Cu cation</name>
        <dbReference type="ChEBI" id="CHEBI:23378"/>
        <label>1</label>
    </ligand>
</feature>
<feature type="transmembrane region" description="Helical" evidence="14">
    <location>
        <begin position="75"/>
        <end position="94"/>
    </location>
</feature>
<evidence type="ECO:0000256" key="2">
    <source>
        <dbReference type="ARBA" id="ARBA00001973"/>
    </source>
</evidence>
<dbReference type="InterPro" id="IPR045087">
    <property type="entry name" value="Cu-oxidase_fam"/>
</dbReference>
<keyword evidence="7 12" id="KW-0479">Metal-binding</keyword>
<feature type="transmembrane region" description="Helical" evidence="14">
    <location>
        <begin position="302"/>
        <end position="325"/>
    </location>
</feature>
<feature type="binding site" description="type 1 copper site" evidence="12">
    <location>
        <position position="761"/>
    </location>
    <ligand>
        <name>Cu cation</name>
        <dbReference type="ChEBI" id="CHEBI:23378"/>
        <label>1</label>
    </ligand>
</feature>
<dbReference type="EC" id="1.7.2.1" evidence="5"/>
<dbReference type="GO" id="GO:0005507">
    <property type="term" value="F:copper ion binding"/>
    <property type="evidence" value="ECO:0007669"/>
    <property type="project" value="InterPro"/>
</dbReference>
<dbReference type="EMBL" id="BHYL01000222">
    <property type="protein sequence ID" value="GCD20998.1"/>
    <property type="molecule type" value="Genomic_DNA"/>
</dbReference>
<feature type="transmembrane region" description="Helical" evidence="14">
    <location>
        <begin position="176"/>
        <end position="195"/>
    </location>
</feature>
<feature type="compositionally biased region" description="Low complexity" evidence="13">
    <location>
        <begin position="399"/>
        <end position="410"/>
    </location>
</feature>
<evidence type="ECO:0000256" key="13">
    <source>
        <dbReference type="SAM" id="MobiDB-lite"/>
    </source>
</evidence>
<comment type="subunit">
    <text evidence="4">Homotrimer.</text>
</comment>
<dbReference type="PANTHER" id="PTHR11709:SF394">
    <property type="entry name" value="FI03373P-RELATED"/>
    <property type="match status" value="1"/>
</dbReference>
<keyword evidence="10 12" id="KW-0186">Copper</keyword>
<evidence type="ECO:0000256" key="10">
    <source>
        <dbReference type="ARBA" id="ARBA00023008"/>
    </source>
</evidence>
<keyword evidence="14" id="KW-0812">Transmembrane</keyword>
<feature type="transmembrane region" description="Helical" evidence="14">
    <location>
        <begin position="207"/>
        <end position="227"/>
    </location>
</feature>
<feature type="transmembrane region" description="Helical" evidence="14">
    <location>
        <begin position="33"/>
        <end position="54"/>
    </location>
</feature>
<feature type="transmembrane region" description="Helical" evidence="14">
    <location>
        <begin position="346"/>
        <end position="368"/>
    </location>
</feature>
<comment type="catalytic activity">
    <reaction evidence="11">
        <text>nitric oxide + Fe(III)-[cytochrome c] + H2O = Fe(II)-[cytochrome c] + nitrite + 2 H(+)</text>
        <dbReference type="Rhea" id="RHEA:15233"/>
        <dbReference type="Rhea" id="RHEA-COMP:10350"/>
        <dbReference type="Rhea" id="RHEA-COMP:14399"/>
        <dbReference type="ChEBI" id="CHEBI:15377"/>
        <dbReference type="ChEBI" id="CHEBI:15378"/>
        <dbReference type="ChEBI" id="CHEBI:16301"/>
        <dbReference type="ChEBI" id="CHEBI:16480"/>
        <dbReference type="ChEBI" id="CHEBI:29033"/>
        <dbReference type="ChEBI" id="CHEBI:29034"/>
        <dbReference type="EC" id="1.7.2.1"/>
    </reaction>
</comment>
<feature type="transmembrane region" description="Helical" evidence="14">
    <location>
        <begin position="374"/>
        <end position="392"/>
    </location>
</feature>
<evidence type="ECO:0000256" key="4">
    <source>
        <dbReference type="ARBA" id="ARBA00011233"/>
    </source>
</evidence>
<feature type="region of interest" description="Disordered" evidence="13">
    <location>
        <begin position="586"/>
        <end position="630"/>
    </location>
</feature>
<feature type="binding site" description="type 1 copper site" evidence="12">
    <location>
        <position position="748"/>
    </location>
    <ligand>
        <name>Cu cation</name>
        <dbReference type="ChEBI" id="CHEBI:23378"/>
        <label>1</label>
    </ligand>
</feature>
<name>A0A401V254_9CELL</name>
<feature type="binding site" description="type 1 copper site" evidence="12">
    <location>
        <position position="747"/>
    </location>
    <ligand>
        <name>Cu cation</name>
        <dbReference type="ChEBI" id="CHEBI:23378"/>
        <label>1</label>
    </ligand>
</feature>
<feature type="binding site" description="type 1 copper site" evidence="12">
    <location>
        <position position="713"/>
    </location>
    <ligand>
        <name>Cu cation</name>
        <dbReference type="ChEBI" id="CHEBI:23378"/>
        <label>1</label>
    </ligand>
</feature>
<dbReference type="Proteomes" id="UP000288246">
    <property type="component" value="Unassembled WGS sequence"/>
</dbReference>
<evidence type="ECO:0000256" key="6">
    <source>
        <dbReference type="ARBA" id="ARBA00017290"/>
    </source>
</evidence>
<comment type="caution">
    <text evidence="17">The sequence shown here is derived from an EMBL/GenBank/DDBJ whole genome shotgun (WGS) entry which is preliminary data.</text>
</comment>
<dbReference type="Pfam" id="PF07732">
    <property type="entry name" value="Cu-oxidase_3"/>
    <property type="match status" value="1"/>
</dbReference>
<comment type="cofactor">
    <cofactor evidence="2 12">
        <name>Cu(2+)</name>
        <dbReference type="ChEBI" id="CHEBI:29036"/>
    </cofactor>
</comment>
<proteinExistence type="inferred from homology"/>
<protein>
    <recommendedName>
        <fullName evidence="6">Copper-containing nitrite reductase</fullName>
        <ecNumber evidence="5">1.7.2.1</ecNumber>
    </recommendedName>
</protein>
<evidence type="ECO:0000256" key="3">
    <source>
        <dbReference type="ARBA" id="ARBA00010609"/>
    </source>
</evidence>
<feature type="domain" description="Plastocyanin-like" evidence="15">
    <location>
        <begin position="661"/>
        <end position="770"/>
    </location>
</feature>
<evidence type="ECO:0000313" key="18">
    <source>
        <dbReference type="Proteomes" id="UP000288246"/>
    </source>
</evidence>
<feature type="transmembrane region" description="Helical" evidence="14">
    <location>
        <begin position="448"/>
        <end position="468"/>
    </location>
</feature>
<evidence type="ECO:0000259" key="16">
    <source>
        <dbReference type="Pfam" id="PF13473"/>
    </source>
</evidence>
<dbReference type="OrthoDB" id="345021at2"/>
<feature type="transmembrane region" description="Helical" evidence="14">
    <location>
        <begin position="264"/>
        <end position="290"/>
    </location>
</feature>
<evidence type="ECO:0000256" key="14">
    <source>
        <dbReference type="SAM" id="Phobius"/>
    </source>
</evidence>
<comment type="cofactor">
    <cofactor evidence="1 12">
        <name>Cu(+)</name>
        <dbReference type="ChEBI" id="CHEBI:49552"/>
    </cofactor>
</comment>
<keyword evidence="8" id="KW-0677">Repeat</keyword>
<keyword evidence="14" id="KW-0472">Membrane</keyword>
<organism evidence="17 18">
    <name type="scientific">Cellulomonas algicola</name>
    <dbReference type="NCBI Taxonomy" id="2071633"/>
    <lineage>
        <taxon>Bacteria</taxon>
        <taxon>Bacillati</taxon>
        <taxon>Actinomycetota</taxon>
        <taxon>Actinomycetes</taxon>
        <taxon>Micrococcales</taxon>
        <taxon>Cellulomonadaceae</taxon>
        <taxon>Cellulomonas</taxon>
    </lineage>
</organism>
<feature type="transmembrane region" description="Helical" evidence="14">
    <location>
        <begin position="233"/>
        <end position="252"/>
    </location>
</feature>
<evidence type="ECO:0000256" key="5">
    <source>
        <dbReference type="ARBA" id="ARBA00011882"/>
    </source>
</evidence>
<feature type="compositionally biased region" description="Low complexity" evidence="13">
    <location>
        <begin position="423"/>
        <end position="440"/>
    </location>
</feature>
<evidence type="ECO:0000256" key="1">
    <source>
        <dbReference type="ARBA" id="ARBA00001960"/>
    </source>
</evidence>
<evidence type="ECO:0000256" key="9">
    <source>
        <dbReference type="ARBA" id="ARBA00023002"/>
    </source>
</evidence>
<dbReference type="Pfam" id="PF13473">
    <property type="entry name" value="Cupredoxin_1"/>
    <property type="match status" value="1"/>
</dbReference>
<gene>
    <name evidence="17" type="ORF">CTKZ_25600</name>
</gene>
<keyword evidence="18" id="KW-1185">Reference proteome</keyword>
<dbReference type="PRINTS" id="PR00695">
    <property type="entry name" value="CUNO2RDTASE"/>
</dbReference>
<dbReference type="PANTHER" id="PTHR11709">
    <property type="entry name" value="MULTI-COPPER OXIDASE"/>
    <property type="match status" value="1"/>
</dbReference>
<feature type="transmembrane region" description="Helical" evidence="14">
    <location>
        <begin position="100"/>
        <end position="122"/>
    </location>
</feature>
<evidence type="ECO:0000256" key="8">
    <source>
        <dbReference type="ARBA" id="ARBA00022737"/>
    </source>
</evidence>
<keyword evidence="14" id="KW-1133">Transmembrane helix</keyword>
<evidence type="ECO:0000313" key="17">
    <source>
        <dbReference type="EMBL" id="GCD20998.1"/>
    </source>
</evidence>
<feature type="region of interest" description="Disordered" evidence="13">
    <location>
        <begin position="399"/>
        <end position="446"/>
    </location>
</feature>
<evidence type="ECO:0000259" key="15">
    <source>
        <dbReference type="Pfam" id="PF07732"/>
    </source>
</evidence>
<evidence type="ECO:0000256" key="12">
    <source>
        <dbReference type="PIRSR" id="PIRSR601287-1"/>
    </source>
</evidence>
<dbReference type="InterPro" id="IPR011707">
    <property type="entry name" value="Cu-oxidase-like_N"/>
</dbReference>
<dbReference type="RefSeq" id="WP_124343511.1">
    <property type="nucleotide sequence ID" value="NZ_BHYL01000222.1"/>
</dbReference>
<comment type="similarity">
    <text evidence="3">Belongs to the multicopper oxidase family.</text>
</comment>
<reference evidence="17 18" key="1">
    <citation type="submission" date="2018-11" db="EMBL/GenBank/DDBJ databases">
        <title>Draft genome sequence of Cellulomonas takizawaensis strain TKZ-21.</title>
        <authorList>
            <person name="Yamamura H."/>
            <person name="Hayashi T."/>
            <person name="Hamada M."/>
            <person name="Serisawa Y."/>
            <person name="Matsuyama K."/>
            <person name="Nakagawa Y."/>
            <person name="Otoguro M."/>
            <person name="Yanagida F."/>
            <person name="Hayakawa M."/>
        </authorList>
    </citation>
    <scope>NUCLEOTIDE SEQUENCE [LARGE SCALE GENOMIC DNA]</scope>
    <source>
        <strain evidence="17 18">TKZ-21</strain>
    </source>
</reference>
<feature type="transmembrane region" description="Helical" evidence="14">
    <location>
        <begin position="134"/>
        <end position="156"/>
    </location>
</feature>
<keyword evidence="9" id="KW-0560">Oxidoreductase</keyword>
<dbReference type="SUPFAM" id="SSF49503">
    <property type="entry name" value="Cupredoxins"/>
    <property type="match status" value="3"/>
</dbReference>
<evidence type="ECO:0000256" key="7">
    <source>
        <dbReference type="ARBA" id="ARBA00022723"/>
    </source>
</evidence>